<evidence type="ECO:0000313" key="4">
    <source>
        <dbReference type="EMBL" id="GAA0772351.1"/>
    </source>
</evidence>
<evidence type="ECO:0000256" key="2">
    <source>
        <dbReference type="SAM" id="MobiDB-lite"/>
    </source>
</evidence>
<dbReference type="InterPro" id="IPR015378">
    <property type="entry name" value="Transposase-like_Mu_C"/>
</dbReference>
<dbReference type="InterPro" id="IPR036397">
    <property type="entry name" value="RNaseH_sf"/>
</dbReference>
<evidence type="ECO:0000313" key="5">
    <source>
        <dbReference type="Proteomes" id="UP001501047"/>
    </source>
</evidence>
<feature type="region of interest" description="Disordered" evidence="2">
    <location>
        <begin position="692"/>
        <end position="720"/>
    </location>
</feature>
<dbReference type="PROSITE" id="PS50994">
    <property type="entry name" value="INTEGRASE"/>
    <property type="match status" value="1"/>
</dbReference>
<keyword evidence="5" id="KW-1185">Reference proteome</keyword>
<feature type="domain" description="Integrase catalytic" evidence="3">
    <location>
        <begin position="279"/>
        <end position="496"/>
    </location>
</feature>
<organism evidence="4 5">
    <name type="scientific">Clostridium subterminale</name>
    <dbReference type="NCBI Taxonomy" id="1550"/>
    <lineage>
        <taxon>Bacteria</taxon>
        <taxon>Bacillati</taxon>
        <taxon>Bacillota</taxon>
        <taxon>Clostridia</taxon>
        <taxon>Eubacteriales</taxon>
        <taxon>Clostridiaceae</taxon>
        <taxon>Clostridium</taxon>
    </lineage>
</organism>
<dbReference type="InterPro" id="IPR012337">
    <property type="entry name" value="RNaseH-like_sf"/>
</dbReference>
<accession>A0ABN1KPK0</accession>
<dbReference type="EMBL" id="BAAACI010000006">
    <property type="protein sequence ID" value="GAA0772351.1"/>
    <property type="molecule type" value="Genomic_DNA"/>
</dbReference>
<reference evidence="4 5" key="1">
    <citation type="journal article" date="2019" name="Int. J. Syst. Evol. Microbiol.">
        <title>The Global Catalogue of Microorganisms (GCM) 10K type strain sequencing project: providing services to taxonomists for standard genome sequencing and annotation.</title>
        <authorList>
            <consortium name="The Broad Institute Genomics Platform"/>
            <consortium name="The Broad Institute Genome Sequencing Center for Infectious Disease"/>
            <person name="Wu L."/>
            <person name="Ma J."/>
        </authorList>
    </citation>
    <scope>NUCLEOTIDE SEQUENCE [LARGE SCALE GENOMIC DNA]</scope>
    <source>
        <strain evidence="4 5">JCM 1417</strain>
    </source>
</reference>
<name>A0ABN1KPK0_CLOSU</name>
<dbReference type="InterPro" id="IPR001584">
    <property type="entry name" value="Integrase_cat-core"/>
</dbReference>
<feature type="coiled-coil region" evidence="1">
    <location>
        <begin position="599"/>
        <end position="638"/>
    </location>
</feature>
<comment type="caution">
    <text evidence="4">The sequence shown here is derived from an EMBL/GenBank/DDBJ whole genome shotgun (WGS) entry which is preliminary data.</text>
</comment>
<dbReference type="SUPFAM" id="SSF53098">
    <property type="entry name" value="Ribonuclease H-like"/>
    <property type="match status" value="1"/>
</dbReference>
<sequence length="720" mass="85098">MLDINSVYKYIDTGNEEKVRIIGINNDFVYIVEIEQSTSMPKKEFLQSMLQDIEGNKLLKIKDPFARVINEKELSELQRKKRDDDWKIILKYWEENKLEILEKKSRMKIFEIIAKEEELSVPKIKKLFNRFWQRGMNKNSLLPDYMNSGGKGKERKLSEIKAGRPKKIDFYGESLDGINITEDVKKQIEFVVNKYYRNKYKISLKETYTLMLREFYSDTVKEKKEIKYVTWDKSRIPTYNQFYYWFKKKENIQRDIVFRESEKEFNLKHRELLSDSKQETDGPGTRFQVDATIADLYLVSSLNRNRVIGKPILYAIIDVFSRIVTGIYVGLEGPSWLGAMMALDNMIEDKVEYCTRYGIEITEDQWPCKHLPEIIIADRGEFEGFSVENIINNLNVKIENTSPYRGDLKGIVEGSFKTTNEKIKHKTPGAILKEYRKRGDRDYRLDATLTLEEFTKIYINMVLHHNRKIIDKYSLEKEMIADEITPTPINLWNWGIRNKKGRLRTVEREILRLNILPKGKASISRAGIRFKGLYYSSDKAVREQWFINLKIRSIEVVYDPRNIDKIYIPHDNGLDYEECYLLAKSKQYKNCILEEIIFNEELAAELKDKEIREQNQNNINLEEEIDKIVKQAKKEKEKEIDYSLSANQKIKGIKRNRVVEKEVIRITEAFDLGESKYASSIESNVIIFPTNEEKDINEESNAKSKLMDKLRKKRDEKYEK</sequence>
<evidence type="ECO:0000256" key="1">
    <source>
        <dbReference type="SAM" id="Coils"/>
    </source>
</evidence>
<dbReference type="Pfam" id="PF09299">
    <property type="entry name" value="Mu-transpos_C"/>
    <property type="match status" value="1"/>
</dbReference>
<dbReference type="Proteomes" id="UP001501047">
    <property type="component" value="Unassembled WGS sequence"/>
</dbReference>
<dbReference type="RefSeq" id="WP_343825757.1">
    <property type="nucleotide sequence ID" value="NZ_BAAACI010000006.1"/>
</dbReference>
<dbReference type="Gene3D" id="3.30.420.10">
    <property type="entry name" value="Ribonuclease H-like superfamily/Ribonuclease H"/>
    <property type="match status" value="1"/>
</dbReference>
<gene>
    <name evidence="4" type="ORF">GCM10008908_18420</name>
</gene>
<evidence type="ECO:0000259" key="3">
    <source>
        <dbReference type="PROSITE" id="PS50994"/>
    </source>
</evidence>
<proteinExistence type="predicted"/>
<protein>
    <recommendedName>
        <fullName evidence="3">Integrase catalytic domain-containing protein</fullName>
    </recommendedName>
</protein>
<feature type="compositionally biased region" description="Basic and acidic residues" evidence="2">
    <location>
        <begin position="700"/>
        <end position="720"/>
    </location>
</feature>
<keyword evidence="1" id="KW-0175">Coiled coil</keyword>